<feature type="transmembrane region" description="Helical" evidence="2">
    <location>
        <begin position="111"/>
        <end position="133"/>
    </location>
</feature>
<evidence type="ECO:0000313" key="4">
    <source>
        <dbReference type="Proteomes" id="UP001056336"/>
    </source>
</evidence>
<keyword evidence="2" id="KW-0812">Transmembrane</keyword>
<reference evidence="3" key="1">
    <citation type="journal article" date="2018" name="Int. J. Syst. Evol. Microbiol.">
        <title>Jatrophihabitans telluris sp. nov., isolated from sediment soil of lava forest wetlands and the emended description of the genus Jatrophihabitans.</title>
        <authorList>
            <person name="Lee K.C."/>
            <person name="Suh M.K."/>
            <person name="Eom M.K."/>
            <person name="Kim K.K."/>
            <person name="Kim J.S."/>
            <person name="Kim D.S."/>
            <person name="Ko S.H."/>
            <person name="Shin Y.K."/>
            <person name="Lee J.S."/>
        </authorList>
    </citation>
    <scope>NUCLEOTIDE SEQUENCE</scope>
    <source>
        <strain evidence="3">N237</strain>
    </source>
</reference>
<protein>
    <submittedName>
        <fullName evidence="3">DUF3824 domain-containing protein</fullName>
    </submittedName>
</protein>
<accession>A0ABY4QYM0</accession>
<dbReference type="EMBL" id="CP097332">
    <property type="protein sequence ID" value="UQX88728.1"/>
    <property type="molecule type" value="Genomic_DNA"/>
</dbReference>
<feature type="region of interest" description="Disordered" evidence="1">
    <location>
        <begin position="140"/>
        <end position="180"/>
    </location>
</feature>
<evidence type="ECO:0000313" key="3">
    <source>
        <dbReference type="EMBL" id="UQX88728.1"/>
    </source>
</evidence>
<sequence length="312" mass="32324">MSWLTDPDEEWSGGSEATPENAAQPPAAQPRTTPPPAGYQPGGYQPTGYQPGTPPPYQPSGYEPGSAGPDYRQPQYQPGYEDPTLASGYQRSGYHAFADDLEDEPRSRLPVIAAIVGAWLVVSLLVLGFLLVVHGPHKSNTGATAPKSGAASSSAPGSSASNGSSSANPNLPTGWTQQAADDQTDCAGHSYGRVAAFLAKTPCSSLHRALITTQSSNRTVVIASYVITFTNSGKANLFDKLVSADGTGNVNDLLREGTTFTNAPAHISDNAAFAAQRNDKQVSVAEAAYTSGTTNNNDAALQALAQQAVATG</sequence>
<gene>
    <name evidence="3" type="ORF">M6D93_01695</name>
</gene>
<evidence type="ECO:0000256" key="1">
    <source>
        <dbReference type="SAM" id="MobiDB-lite"/>
    </source>
</evidence>
<reference evidence="3" key="2">
    <citation type="submission" date="2022-05" db="EMBL/GenBank/DDBJ databases">
        <authorList>
            <person name="Kim J.-S."/>
            <person name="Lee K."/>
            <person name="Suh M."/>
            <person name="Eom M."/>
            <person name="Kim J.-S."/>
            <person name="Kim D.-S."/>
            <person name="Ko S.-H."/>
            <person name="Shin Y."/>
            <person name="Lee J.-S."/>
        </authorList>
    </citation>
    <scope>NUCLEOTIDE SEQUENCE</scope>
    <source>
        <strain evidence="3">N237</strain>
    </source>
</reference>
<keyword evidence="4" id="KW-1185">Reference proteome</keyword>
<organism evidence="3 4">
    <name type="scientific">Jatrophihabitans telluris</name>
    <dbReference type="NCBI Taxonomy" id="2038343"/>
    <lineage>
        <taxon>Bacteria</taxon>
        <taxon>Bacillati</taxon>
        <taxon>Actinomycetota</taxon>
        <taxon>Actinomycetes</taxon>
        <taxon>Jatrophihabitantales</taxon>
        <taxon>Jatrophihabitantaceae</taxon>
        <taxon>Jatrophihabitans</taxon>
    </lineage>
</organism>
<evidence type="ECO:0000256" key="2">
    <source>
        <dbReference type="SAM" id="Phobius"/>
    </source>
</evidence>
<feature type="compositionally biased region" description="Polar residues" evidence="1">
    <location>
        <begin position="171"/>
        <end position="180"/>
    </location>
</feature>
<proteinExistence type="predicted"/>
<dbReference type="Proteomes" id="UP001056336">
    <property type="component" value="Chromosome"/>
</dbReference>
<feature type="compositionally biased region" description="Acidic residues" evidence="1">
    <location>
        <begin position="1"/>
        <end position="11"/>
    </location>
</feature>
<name>A0ABY4QYM0_9ACTN</name>
<keyword evidence="2" id="KW-0472">Membrane</keyword>
<feature type="region of interest" description="Disordered" evidence="1">
    <location>
        <begin position="1"/>
        <end position="87"/>
    </location>
</feature>
<feature type="compositionally biased region" description="Low complexity" evidence="1">
    <location>
        <begin position="145"/>
        <end position="170"/>
    </location>
</feature>
<feature type="compositionally biased region" description="Low complexity" evidence="1">
    <location>
        <begin position="42"/>
        <end position="51"/>
    </location>
</feature>
<feature type="compositionally biased region" description="Low complexity" evidence="1">
    <location>
        <begin position="16"/>
        <end position="31"/>
    </location>
</feature>
<keyword evidence="2" id="KW-1133">Transmembrane helix</keyword>
<dbReference type="RefSeq" id="WP_249772439.1">
    <property type="nucleotide sequence ID" value="NZ_CP097332.1"/>
</dbReference>